<dbReference type="PROSITE" id="PS50102">
    <property type="entry name" value="RRM"/>
    <property type="match status" value="1"/>
</dbReference>
<feature type="region of interest" description="Disordered" evidence="2">
    <location>
        <begin position="218"/>
        <end position="247"/>
    </location>
</feature>
<dbReference type="SMART" id="SM00360">
    <property type="entry name" value="RRM"/>
    <property type="match status" value="1"/>
</dbReference>
<evidence type="ECO:0000259" key="3">
    <source>
        <dbReference type="PROSITE" id="PS50102"/>
    </source>
</evidence>
<dbReference type="InterPro" id="IPR045168">
    <property type="entry name" value="YTH_prot"/>
</dbReference>
<feature type="compositionally biased region" description="Basic and acidic residues" evidence="2">
    <location>
        <begin position="222"/>
        <end position="231"/>
    </location>
</feature>
<feature type="region of interest" description="Disordered" evidence="2">
    <location>
        <begin position="653"/>
        <end position="672"/>
    </location>
</feature>
<evidence type="ECO:0000256" key="1">
    <source>
        <dbReference type="PROSITE-ProRule" id="PRU00176"/>
    </source>
</evidence>
<dbReference type="PANTHER" id="PTHR12357">
    <property type="entry name" value="YTH YT521-B HOMOLOGY DOMAIN-CONTAINING"/>
    <property type="match status" value="1"/>
</dbReference>
<feature type="region of interest" description="Disordered" evidence="2">
    <location>
        <begin position="380"/>
        <end position="439"/>
    </location>
</feature>
<dbReference type="Gene3D" id="3.30.70.330">
    <property type="match status" value="1"/>
</dbReference>
<organism evidence="5 6">
    <name type="scientific">Phyllosticta capitalensis</name>
    <dbReference type="NCBI Taxonomy" id="121624"/>
    <lineage>
        <taxon>Eukaryota</taxon>
        <taxon>Fungi</taxon>
        <taxon>Dikarya</taxon>
        <taxon>Ascomycota</taxon>
        <taxon>Pezizomycotina</taxon>
        <taxon>Dothideomycetes</taxon>
        <taxon>Dothideomycetes incertae sedis</taxon>
        <taxon>Botryosphaeriales</taxon>
        <taxon>Phyllostictaceae</taxon>
        <taxon>Phyllosticta</taxon>
    </lineage>
</organism>
<dbReference type="InterPro" id="IPR035979">
    <property type="entry name" value="RBD_domain_sf"/>
</dbReference>
<dbReference type="InterPro" id="IPR000504">
    <property type="entry name" value="RRM_dom"/>
</dbReference>
<feature type="domain" description="YTH" evidence="4">
    <location>
        <begin position="443"/>
        <end position="642"/>
    </location>
</feature>
<dbReference type="EMBL" id="JBBWRZ010000012">
    <property type="protein sequence ID" value="KAK8224789.1"/>
    <property type="molecule type" value="Genomic_DNA"/>
</dbReference>
<feature type="compositionally biased region" description="Low complexity" evidence="2">
    <location>
        <begin position="73"/>
        <end position="84"/>
    </location>
</feature>
<keyword evidence="6" id="KW-1185">Reference proteome</keyword>
<keyword evidence="1" id="KW-0694">RNA-binding</keyword>
<comment type="caution">
    <text evidence="5">The sequence shown here is derived from an EMBL/GenBank/DDBJ whole genome shotgun (WGS) entry which is preliminary data.</text>
</comment>
<evidence type="ECO:0000313" key="6">
    <source>
        <dbReference type="Proteomes" id="UP001492380"/>
    </source>
</evidence>
<name>A0ABR1YC70_9PEZI</name>
<dbReference type="Pfam" id="PF25701">
    <property type="entry name" value="RRM_YTH1"/>
    <property type="match status" value="1"/>
</dbReference>
<feature type="region of interest" description="Disordered" evidence="2">
    <location>
        <begin position="560"/>
        <end position="582"/>
    </location>
</feature>
<dbReference type="Gene3D" id="3.10.590.10">
    <property type="entry name" value="ph1033 like domains"/>
    <property type="match status" value="1"/>
</dbReference>
<dbReference type="PANTHER" id="PTHR12357:SF3">
    <property type="entry name" value="YTH DOMAIN-CONTAINING PROTEIN 1"/>
    <property type="match status" value="1"/>
</dbReference>
<protein>
    <submittedName>
        <fullName evidence="5">YT521-B-like domain-containing protein</fullName>
    </submittedName>
</protein>
<proteinExistence type="predicted"/>
<sequence length="672" mass="72424">MGDASNESGIPPSASPKDTSKDEANSPAELGLENPTSDAPPDTLPPANNPSLQTQYESSPSSNRPMDPQRSSQQPVPYAYQAPPMHGQNPSAFNMGAMNAALPDYNTSMPGQGPLQPQHHAQRGFAGPAGSPIVYQYPQMPHYPGHAAVGYPSQTSYGTGYAPTQYGPYPSYAPNPQRNIGPSQMQPYNPYLQSQQYMYYSTPFPAQAPMTQSPIAYGSQRMEGDSRRDSFHTAPGPATAGRDPGMMPGSFVNMGGNPMAMGGDFGANAPMPVGGMPGPPRSGSDAGLGSLPRGPPRKPKQSGHALWVGNLPPGTTVTDLKDHFSREATKDIESLFLISKSNCAFVNYRTEASCTAAMHRFHDSRFHGVRLVCRLRRSATPASGVPMGPSAMAQPRPPSSSPPQLAPPHPPSSISEGTEGESTSAPIPEEGPPTEEKPAKVHEKFFIVKSLTLQDLELSVRNGIWATQTHNEEALNKAYESAENVYLIFSANKSGEYFGYARMASPITDEGIELVGSATEAQAPEAVDTPKSIMTPATEWAPKGRIIDDSARGTIFWEADISEDEEEAEKPERTTDSPDADAAKMAQTWGKPFKVEWISTNRLPFYRTRGLRNPWNANREVKIARDGTELETSVGKRLVQMFHRLGPATVGPSAMPLMQMPSQTGGLQVRPF</sequence>
<feature type="compositionally biased region" description="Acidic residues" evidence="2">
    <location>
        <begin position="560"/>
        <end position="569"/>
    </location>
</feature>
<dbReference type="InterPro" id="IPR007275">
    <property type="entry name" value="YTH_domain"/>
</dbReference>
<feature type="region of interest" description="Disordered" evidence="2">
    <location>
        <begin position="1"/>
        <end position="92"/>
    </location>
</feature>
<evidence type="ECO:0000259" key="4">
    <source>
        <dbReference type="PROSITE" id="PS50882"/>
    </source>
</evidence>
<dbReference type="CDD" id="cd00590">
    <property type="entry name" value="RRM_SF"/>
    <property type="match status" value="1"/>
</dbReference>
<gene>
    <name evidence="5" type="ORF">HDK90DRAFT_92134</name>
</gene>
<feature type="compositionally biased region" description="Polar residues" evidence="2">
    <location>
        <begin position="49"/>
        <end position="72"/>
    </location>
</feature>
<evidence type="ECO:0000256" key="2">
    <source>
        <dbReference type="SAM" id="MobiDB-lite"/>
    </source>
</evidence>
<feature type="compositionally biased region" description="Low complexity" evidence="2">
    <location>
        <begin position="412"/>
        <end position="424"/>
    </location>
</feature>
<accession>A0ABR1YC70</accession>
<feature type="compositionally biased region" description="Pro residues" evidence="2">
    <location>
        <begin position="395"/>
        <end position="411"/>
    </location>
</feature>
<dbReference type="Proteomes" id="UP001492380">
    <property type="component" value="Unassembled WGS sequence"/>
</dbReference>
<dbReference type="SUPFAM" id="SSF54928">
    <property type="entry name" value="RNA-binding domain, RBD"/>
    <property type="match status" value="1"/>
</dbReference>
<dbReference type="PROSITE" id="PS50882">
    <property type="entry name" value="YTH"/>
    <property type="match status" value="1"/>
</dbReference>
<dbReference type="InterPro" id="IPR012677">
    <property type="entry name" value="Nucleotide-bd_a/b_plait_sf"/>
</dbReference>
<dbReference type="Pfam" id="PF04146">
    <property type="entry name" value="YTH"/>
    <property type="match status" value="1"/>
</dbReference>
<dbReference type="CDD" id="cd21134">
    <property type="entry name" value="YTH"/>
    <property type="match status" value="1"/>
</dbReference>
<feature type="region of interest" description="Disordered" evidence="2">
    <location>
        <begin position="270"/>
        <end position="313"/>
    </location>
</feature>
<reference evidence="5 6" key="1">
    <citation type="submission" date="2024-04" db="EMBL/GenBank/DDBJ databases">
        <title>Phyllosticta paracitricarpa is synonymous to the EU quarantine fungus P. citricarpa based on phylogenomic analyses.</title>
        <authorList>
            <consortium name="Lawrence Berkeley National Laboratory"/>
            <person name="Van Ingen-Buijs V.A."/>
            <person name="Van Westerhoven A.C."/>
            <person name="Haridas S."/>
            <person name="Skiadas P."/>
            <person name="Martin F."/>
            <person name="Groenewald J.Z."/>
            <person name="Crous P.W."/>
            <person name="Seidl M.F."/>
        </authorList>
    </citation>
    <scope>NUCLEOTIDE SEQUENCE [LARGE SCALE GENOMIC DNA]</scope>
    <source>
        <strain evidence="5 6">CBS 123374</strain>
    </source>
</reference>
<evidence type="ECO:0000313" key="5">
    <source>
        <dbReference type="EMBL" id="KAK8224789.1"/>
    </source>
</evidence>
<dbReference type="InterPro" id="IPR057720">
    <property type="entry name" value="RRM_YTH1"/>
</dbReference>
<feature type="domain" description="RRM" evidence="3">
    <location>
        <begin position="304"/>
        <end position="378"/>
    </location>
</feature>